<dbReference type="InterPro" id="IPR006059">
    <property type="entry name" value="SBP"/>
</dbReference>
<keyword evidence="5" id="KW-1185">Reference proteome</keyword>
<dbReference type="InterPro" id="IPR050490">
    <property type="entry name" value="Bact_solute-bd_prot1"/>
</dbReference>
<sequence>MKKLQLTTLFLATTLVASACGNSNGNNETAGSSASSTASAATTPASSSAAATGASGSEPFTLKVSYWADNKNGYYEEVAKRFKEKYPNGTVEFNQHPGDKYNELMNTRLAAGEADDVLFNMNMTAYAKAGYLMDLSGQPWIERMNDSAKTAAQFEGKTYGAFLEVNTFGVFYNKKIFGEQQLVPPTTWDEFIALNEKLKTQKITPIVEGFKDIWTLQAAYIPIAISTYFGSNPNFERDVYDGKASVNGPEVTGALAQFAELADKGYFNKNSLSIGNDQALQDFIDGKAAMHMMGSWTPGVIDGKTQNFPLGFFIIPAKDGNTVMSAGTDKGLSINAATKHPEEAIALVQLMLEPDMLELYGKDNALSAFNDVNPVFANPAMSEIQTALQAHPGHRNPGDYFPPSVQDALNTALTKILAGGGVGDTAAELAKLYEKDKSKVNF</sequence>
<dbReference type="SUPFAM" id="SSF53850">
    <property type="entry name" value="Periplasmic binding protein-like II"/>
    <property type="match status" value="1"/>
</dbReference>
<dbReference type="Pfam" id="PF01547">
    <property type="entry name" value="SBP_bac_1"/>
    <property type="match status" value="1"/>
</dbReference>
<dbReference type="Gene3D" id="3.40.190.10">
    <property type="entry name" value="Periplasmic binding protein-like II"/>
    <property type="match status" value="2"/>
</dbReference>
<dbReference type="RefSeq" id="WP_282907456.1">
    <property type="nucleotide sequence ID" value="NZ_JAGRPV010000001.1"/>
</dbReference>
<keyword evidence="3" id="KW-0732">Signal</keyword>
<comment type="caution">
    <text evidence="4">The sequence shown here is derived from an EMBL/GenBank/DDBJ whole genome shotgun (WGS) entry which is preliminary data.</text>
</comment>
<feature type="signal peptide" evidence="3">
    <location>
        <begin position="1"/>
        <end position="19"/>
    </location>
</feature>
<name>A0ABT6TER6_9BACL</name>
<dbReference type="PANTHER" id="PTHR43649:SF29">
    <property type="entry name" value="OSMOPROTECTIVE COMPOUNDS-BINDING PROTEIN GGTB"/>
    <property type="match status" value="1"/>
</dbReference>
<evidence type="ECO:0000313" key="5">
    <source>
        <dbReference type="Proteomes" id="UP001161691"/>
    </source>
</evidence>
<dbReference type="PANTHER" id="PTHR43649">
    <property type="entry name" value="ARABINOSE-BINDING PROTEIN-RELATED"/>
    <property type="match status" value="1"/>
</dbReference>
<evidence type="ECO:0000256" key="3">
    <source>
        <dbReference type="SAM" id="SignalP"/>
    </source>
</evidence>
<keyword evidence="2" id="KW-0813">Transport</keyword>
<comment type="similarity">
    <text evidence="1">Belongs to the bacterial solute-binding protein 1 family.</text>
</comment>
<evidence type="ECO:0000256" key="1">
    <source>
        <dbReference type="ARBA" id="ARBA00008520"/>
    </source>
</evidence>
<proteinExistence type="inferred from homology"/>
<accession>A0ABT6TER6</accession>
<dbReference type="Proteomes" id="UP001161691">
    <property type="component" value="Unassembled WGS sequence"/>
</dbReference>
<reference evidence="4" key="1">
    <citation type="submission" date="2023-04" db="EMBL/GenBank/DDBJ databases">
        <title>Comparative genomic analysis of Cohnella hashimotonis sp. nov., isolated from the International Space Station.</title>
        <authorList>
            <person name="Venkateswaran K."/>
            <person name="Simpson A."/>
        </authorList>
    </citation>
    <scope>NUCLEOTIDE SEQUENCE</scope>
    <source>
        <strain evidence="4">F6_2S_P_1</strain>
    </source>
</reference>
<dbReference type="PROSITE" id="PS51257">
    <property type="entry name" value="PROKAR_LIPOPROTEIN"/>
    <property type="match status" value="1"/>
</dbReference>
<protein>
    <submittedName>
        <fullName evidence="4">Extracellular solute-binding protein</fullName>
    </submittedName>
</protein>
<evidence type="ECO:0000313" key="4">
    <source>
        <dbReference type="EMBL" id="MDI4644454.1"/>
    </source>
</evidence>
<gene>
    <name evidence="4" type="ORF">KB449_05740</name>
</gene>
<feature type="chain" id="PRO_5047531423" evidence="3">
    <location>
        <begin position="20"/>
        <end position="442"/>
    </location>
</feature>
<dbReference type="EMBL" id="JAGRPV010000001">
    <property type="protein sequence ID" value="MDI4644454.1"/>
    <property type="molecule type" value="Genomic_DNA"/>
</dbReference>
<evidence type="ECO:0000256" key="2">
    <source>
        <dbReference type="ARBA" id="ARBA00022448"/>
    </source>
</evidence>
<organism evidence="4 5">
    <name type="scientific">Cohnella hashimotonis</name>
    <dbReference type="NCBI Taxonomy" id="2826895"/>
    <lineage>
        <taxon>Bacteria</taxon>
        <taxon>Bacillati</taxon>
        <taxon>Bacillota</taxon>
        <taxon>Bacilli</taxon>
        <taxon>Bacillales</taxon>
        <taxon>Paenibacillaceae</taxon>
        <taxon>Cohnella</taxon>
    </lineage>
</organism>